<keyword evidence="4" id="KW-0964">Secreted</keyword>
<organism evidence="8 9">
    <name type="scientific">Microlunatus soli</name>
    <dbReference type="NCBI Taxonomy" id="630515"/>
    <lineage>
        <taxon>Bacteria</taxon>
        <taxon>Bacillati</taxon>
        <taxon>Actinomycetota</taxon>
        <taxon>Actinomycetes</taxon>
        <taxon>Propionibacteriales</taxon>
        <taxon>Propionibacteriaceae</taxon>
        <taxon>Microlunatus</taxon>
    </lineage>
</organism>
<proteinExistence type="inferred from homology"/>
<dbReference type="Proteomes" id="UP000199103">
    <property type="component" value="Chromosome I"/>
</dbReference>
<reference evidence="8 9" key="1">
    <citation type="submission" date="2016-10" db="EMBL/GenBank/DDBJ databases">
        <authorList>
            <person name="de Groot N.N."/>
        </authorList>
    </citation>
    <scope>NUCLEOTIDE SEQUENCE [LARGE SCALE GENOMIC DNA]</scope>
    <source>
        <strain evidence="8 9">DSM 21800</strain>
    </source>
</reference>
<sequence>MPDDPDAPRSHDQISAAAAAGETRLTRRRLLGGAAAASGLAAAATMMPTNVQRAMATPMSHRPKLDDVEHVVLLMQENRSFDHYFGTLAGVRGFDDPHAQRLSHGRSVFYQPDPVNPDGYLLPYHLNSRTSAAQAIPSTSHAWSVQHEAWNEGRMDNWLPAHRSADGDTTGPYTMGYFTRDDIPFHYALADAFTILDGYHCSVLGPTHPNRYMWMTGTIDPDGTAGGPALDNGAKAGTYSWTSYPERLLEAGVSFRAYHEESSATGLPPMAKMKQYRQAAADPESPLYKQFLKPSPPGQFEYDAVNDQLPTVSWLFPTSLNDEHPKRTPAAGAQFIASKIDAIAANPDVWRKTVFIVTYDENDGLFDHVTPPTPPDGTPEEIVTATSPTGVEGGKLPIGLGFRVPCIIVSPWTVGGWVCSETFDHTSHLRFLERVTGVVEPNISDWRRKTVGDLTSAFRFRNGRDAPVLPDTMGGFNLQQYATTQLAMPTVPDRQQMPHQERGRCSQLWGLLHELVTVGLGRLCGGCVHDQLAFDGCQPVESVLASSAVVGAFDPGDDRDPQLDTACPDVAVRTFFCSRAKNDSIAALSPAAPT</sequence>
<comment type="subcellular location">
    <subcellularLocation>
        <location evidence="1">Secreted</location>
        <location evidence="1">Cell wall</location>
    </subcellularLocation>
</comment>
<evidence type="ECO:0000313" key="9">
    <source>
        <dbReference type="Proteomes" id="UP000199103"/>
    </source>
</evidence>
<dbReference type="PROSITE" id="PS51318">
    <property type="entry name" value="TAT"/>
    <property type="match status" value="1"/>
</dbReference>
<evidence type="ECO:0000256" key="3">
    <source>
        <dbReference type="ARBA" id="ARBA00012018"/>
    </source>
</evidence>
<name>A0A1H1MJU8_9ACTN</name>
<evidence type="ECO:0000256" key="7">
    <source>
        <dbReference type="ARBA" id="ARBA00048421"/>
    </source>
</evidence>
<evidence type="ECO:0000313" key="8">
    <source>
        <dbReference type="EMBL" id="SDR87028.1"/>
    </source>
</evidence>
<dbReference type="EMBL" id="LT629772">
    <property type="protein sequence ID" value="SDR87028.1"/>
    <property type="molecule type" value="Genomic_DNA"/>
</dbReference>
<dbReference type="InterPro" id="IPR007312">
    <property type="entry name" value="Phosphoesterase"/>
</dbReference>
<dbReference type="GO" id="GO:0034480">
    <property type="term" value="F:phosphatidylcholine phospholipase C activity"/>
    <property type="evidence" value="ECO:0007669"/>
    <property type="project" value="UniProtKB-EC"/>
</dbReference>
<dbReference type="InterPro" id="IPR006311">
    <property type="entry name" value="TAT_signal"/>
</dbReference>
<evidence type="ECO:0000256" key="1">
    <source>
        <dbReference type="ARBA" id="ARBA00004191"/>
    </source>
</evidence>
<keyword evidence="6" id="KW-0843">Virulence</keyword>
<keyword evidence="4" id="KW-0134">Cell wall</keyword>
<dbReference type="PANTHER" id="PTHR31956:SF1">
    <property type="entry name" value="NON-SPECIFIC PHOSPHOLIPASE C1"/>
    <property type="match status" value="1"/>
</dbReference>
<dbReference type="PANTHER" id="PTHR31956">
    <property type="entry name" value="NON-SPECIFIC PHOSPHOLIPASE C4-RELATED"/>
    <property type="match status" value="1"/>
</dbReference>
<evidence type="ECO:0000256" key="4">
    <source>
        <dbReference type="ARBA" id="ARBA00022512"/>
    </source>
</evidence>
<keyword evidence="5" id="KW-0378">Hydrolase</keyword>
<comment type="catalytic activity">
    <reaction evidence="7">
        <text>a 1,2-diacyl-sn-glycero-3-phosphocholine + H2O = phosphocholine + a 1,2-diacyl-sn-glycerol + H(+)</text>
        <dbReference type="Rhea" id="RHEA:10604"/>
        <dbReference type="ChEBI" id="CHEBI:15377"/>
        <dbReference type="ChEBI" id="CHEBI:15378"/>
        <dbReference type="ChEBI" id="CHEBI:17815"/>
        <dbReference type="ChEBI" id="CHEBI:57643"/>
        <dbReference type="ChEBI" id="CHEBI:295975"/>
        <dbReference type="EC" id="3.1.4.3"/>
    </reaction>
    <physiologicalReaction direction="left-to-right" evidence="7">
        <dbReference type="Rhea" id="RHEA:10605"/>
    </physiologicalReaction>
</comment>
<dbReference type="InterPro" id="IPR017850">
    <property type="entry name" value="Alkaline_phosphatase_core_sf"/>
</dbReference>
<keyword evidence="9" id="KW-1185">Reference proteome</keyword>
<dbReference type="CDD" id="cd16014">
    <property type="entry name" value="PLC"/>
    <property type="match status" value="1"/>
</dbReference>
<comment type="similarity">
    <text evidence="2">Belongs to the bacterial phospholipase C family.</text>
</comment>
<evidence type="ECO:0000256" key="5">
    <source>
        <dbReference type="ARBA" id="ARBA00022801"/>
    </source>
</evidence>
<dbReference type="AlphaFoldDB" id="A0A1H1MJU8"/>
<accession>A0A1H1MJU8</accession>
<gene>
    <name evidence="8" type="ORF">SAMN04489812_0167</name>
</gene>
<evidence type="ECO:0000256" key="6">
    <source>
        <dbReference type="ARBA" id="ARBA00023026"/>
    </source>
</evidence>
<dbReference type="STRING" id="630515.SAMN04489812_0167"/>
<dbReference type="Gene3D" id="3.40.720.10">
    <property type="entry name" value="Alkaline Phosphatase, subunit A"/>
    <property type="match status" value="2"/>
</dbReference>
<evidence type="ECO:0000256" key="2">
    <source>
        <dbReference type="ARBA" id="ARBA00009717"/>
    </source>
</evidence>
<dbReference type="EC" id="3.1.4.3" evidence="3"/>
<dbReference type="Pfam" id="PF04185">
    <property type="entry name" value="Phosphoesterase"/>
    <property type="match status" value="1"/>
</dbReference>
<protein>
    <recommendedName>
        <fullName evidence="3">phospholipase C</fullName>
        <ecNumber evidence="3">3.1.4.3</ecNumber>
    </recommendedName>
</protein>